<dbReference type="EMBL" id="FNRI01000004">
    <property type="protein sequence ID" value="SEA58128.1"/>
    <property type="molecule type" value="Genomic_DNA"/>
</dbReference>
<feature type="region of interest" description="Disordered" evidence="1">
    <location>
        <begin position="332"/>
        <end position="351"/>
    </location>
</feature>
<evidence type="ECO:0000313" key="3">
    <source>
        <dbReference type="Proteomes" id="UP000183253"/>
    </source>
</evidence>
<evidence type="ECO:0000313" key="2">
    <source>
        <dbReference type="EMBL" id="SEA58128.1"/>
    </source>
</evidence>
<dbReference type="RefSeq" id="WP_010262645.1">
    <property type="nucleotide sequence ID" value="NZ_CAEG01000011.1"/>
</dbReference>
<sequence>MNKLKYLLSAFVLLCFASCKDDPWEDVADSGWNHERSIIDVKFEGQAGTPTITETDSETGVIELQLASDMVADMSKVRVETLTLSYKATANVASGGTIDFTKGDPQIVVTSPNGESRTYTLEMTEFTETLTGTYTISNLWVYGGTGAAYNCTKLYKPADKSWCWNGEGRGPAAEMDNYLVFTLGEILADGNTTGTCMNWAGEDAKNWDCVFAGASNPDTGKPVDLTQFYRQIPKGESTWLRNYSDGTITFTDADGHKTSCTLVPKGTYQMPNVPPIPLTLESEAFKFNLKGTEDWNNTYNDYGVFARNPVTYYIEIVKQPAGFEVPEASKTIEEPVDPEPEPEPDPEETSLAGTYSVGRLTVYGGSADPAFVNPVDKSWVWDDSIGKESDNILVMTATGTDAAGRETGECEYLPGEDGGYWNYILKADYNKEGTGALDLTKYYGLLPHGKSAYVYDAEAGTVVFTSGIVSITAKLLREGDYTYGSSTLSVPGIAFDFALPGQTTQGAYPWTDYDRFAVGPRNYVMLFNKQAEAGE</sequence>
<accession>A0A1H4CCQ9</accession>
<protein>
    <recommendedName>
        <fullName evidence="4">DUF5018 domain-containing protein</fullName>
    </recommendedName>
</protein>
<dbReference type="Gene3D" id="2.60.40.2340">
    <property type="match status" value="1"/>
</dbReference>
<dbReference type="STRING" id="1033731.SAMN05444145_104261"/>
<reference evidence="2 3" key="1">
    <citation type="submission" date="2016-10" db="EMBL/GenBank/DDBJ databases">
        <authorList>
            <person name="de Groot N.N."/>
        </authorList>
    </citation>
    <scope>NUCLEOTIDE SEQUENCE [LARGE SCALE GENOMIC DNA]</scope>
    <source>
        <strain evidence="2 3">DSM 25383</strain>
    </source>
</reference>
<dbReference type="Proteomes" id="UP000183253">
    <property type="component" value="Unassembled WGS sequence"/>
</dbReference>
<evidence type="ECO:0000256" key="1">
    <source>
        <dbReference type="SAM" id="MobiDB-lite"/>
    </source>
</evidence>
<name>A0A1H4CCQ9_9BACT</name>
<feature type="compositionally biased region" description="Acidic residues" evidence="1">
    <location>
        <begin position="334"/>
        <end position="348"/>
    </location>
</feature>
<dbReference type="OrthoDB" id="646864at2"/>
<evidence type="ECO:0008006" key="4">
    <source>
        <dbReference type="Google" id="ProtNLM"/>
    </source>
</evidence>
<gene>
    <name evidence="2" type="ORF">SAMN05444145_104261</name>
</gene>
<proteinExistence type="predicted"/>
<organism evidence="2 3">
    <name type="scientific">Alistipes timonensis JC136</name>
    <dbReference type="NCBI Taxonomy" id="1033731"/>
    <lineage>
        <taxon>Bacteria</taxon>
        <taxon>Pseudomonadati</taxon>
        <taxon>Bacteroidota</taxon>
        <taxon>Bacteroidia</taxon>
        <taxon>Bacteroidales</taxon>
        <taxon>Rikenellaceae</taxon>
        <taxon>Alistipes</taxon>
    </lineage>
</organism>
<dbReference type="AlphaFoldDB" id="A0A1H4CCQ9"/>
<keyword evidence="3" id="KW-1185">Reference proteome</keyword>